<organism evidence="1 2">
    <name type="scientific">Triticum urartu</name>
    <name type="common">Red wild einkorn</name>
    <name type="synonym">Crithodium urartu</name>
    <dbReference type="NCBI Taxonomy" id="4572"/>
    <lineage>
        <taxon>Eukaryota</taxon>
        <taxon>Viridiplantae</taxon>
        <taxon>Streptophyta</taxon>
        <taxon>Embryophyta</taxon>
        <taxon>Tracheophyta</taxon>
        <taxon>Spermatophyta</taxon>
        <taxon>Magnoliopsida</taxon>
        <taxon>Liliopsida</taxon>
        <taxon>Poales</taxon>
        <taxon>Poaceae</taxon>
        <taxon>BOP clade</taxon>
        <taxon>Pooideae</taxon>
        <taxon>Triticodae</taxon>
        <taxon>Triticeae</taxon>
        <taxon>Triticinae</taxon>
        <taxon>Triticum</taxon>
    </lineage>
</organism>
<evidence type="ECO:0000313" key="2">
    <source>
        <dbReference type="Proteomes" id="UP000015106"/>
    </source>
</evidence>
<accession>A0A8R7P7C1</accession>
<dbReference type="Proteomes" id="UP000015106">
    <property type="component" value="Chromosome 1"/>
</dbReference>
<reference evidence="2" key="1">
    <citation type="journal article" date="2013" name="Nature">
        <title>Draft genome of the wheat A-genome progenitor Triticum urartu.</title>
        <authorList>
            <person name="Ling H.Q."/>
            <person name="Zhao S."/>
            <person name="Liu D."/>
            <person name="Wang J."/>
            <person name="Sun H."/>
            <person name="Zhang C."/>
            <person name="Fan H."/>
            <person name="Li D."/>
            <person name="Dong L."/>
            <person name="Tao Y."/>
            <person name="Gao C."/>
            <person name="Wu H."/>
            <person name="Li Y."/>
            <person name="Cui Y."/>
            <person name="Guo X."/>
            <person name="Zheng S."/>
            <person name="Wang B."/>
            <person name="Yu K."/>
            <person name="Liang Q."/>
            <person name="Yang W."/>
            <person name="Lou X."/>
            <person name="Chen J."/>
            <person name="Feng M."/>
            <person name="Jian J."/>
            <person name="Zhang X."/>
            <person name="Luo G."/>
            <person name="Jiang Y."/>
            <person name="Liu J."/>
            <person name="Wang Z."/>
            <person name="Sha Y."/>
            <person name="Zhang B."/>
            <person name="Wu H."/>
            <person name="Tang D."/>
            <person name="Shen Q."/>
            <person name="Xue P."/>
            <person name="Zou S."/>
            <person name="Wang X."/>
            <person name="Liu X."/>
            <person name="Wang F."/>
            <person name="Yang Y."/>
            <person name="An X."/>
            <person name="Dong Z."/>
            <person name="Zhang K."/>
            <person name="Zhang X."/>
            <person name="Luo M.C."/>
            <person name="Dvorak J."/>
            <person name="Tong Y."/>
            <person name="Wang J."/>
            <person name="Yang H."/>
            <person name="Li Z."/>
            <person name="Wang D."/>
            <person name="Zhang A."/>
            <person name="Wang J."/>
        </authorList>
    </citation>
    <scope>NUCLEOTIDE SEQUENCE</scope>
    <source>
        <strain evidence="2">cv. G1812</strain>
    </source>
</reference>
<evidence type="ECO:0000313" key="1">
    <source>
        <dbReference type="EnsemblPlants" id="TuG1812G0100002440.01.T01.cds353291"/>
    </source>
</evidence>
<dbReference type="AlphaFoldDB" id="A0A8R7P7C1"/>
<proteinExistence type="predicted"/>
<name>A0A8R7P7C1_TRIUA</name>
<keyword evidence="2" id="KW-1185">Reference proteome</keyword>
<dbReference type="Gramene" id="TuG1812G0100002440.01.T01">
    <property type="protein sequence ID" value="TuG1812G0100002440.01.T01.cds353291"/>
    <property type="gene ID" value="TuG1812G0100002440.01"/>
</dbReference>
<reference evidence="1" key="3">
    <citation type="submission" date="2022-06" db="UniProtKB">
        <authorList>
            <consortium name="EnsemblPlants"/>
        </authorList>
    </citation>
    <scope>IDENTIFICATION</scope>
</reference>
<dbReference type="EnsemblPlants" id="TuG1812G0100002440.01.T01">
    <property type="protein sequence ID" value="TuG1812G0100002440.01.T01.cds353291"/>
    <property type="gene ID" value="TuG1812G0100002440.01"/>
</dbReference>
<reference evidence="1" key="2">
    <citation type="submission" date="2018-03" db="EMBL/GenBank/DDBJ databases">
        <title>The Triticum urartu genome reveals the dynamic nature of wheat genome evolution.</title>
        <authorList>
            <person name="Ling H."/>
            <person name="Ma B."/>
            <person name="Shi X."/>
            <person name="Liu H."/>
            <person name="Dong L."/>
            <person name="Sun H."/>
            <person name="Cao Y."/>
            <person name="Gao Q."/>
            <person name="Zheng S."/>
            <person name="Li Y."/>
            <person name="Yu Y."/>
            <person name="Du H."/>
            <person name="Qi M."/>
            <person name="Li Y."/>
            <person name="Yu H."/>
            <person name="Cui Y."/>
            <person name="Wang N."/>
            <person name="Chen C."/>
            <person name="Wu H."/>
            <person name="Zhao Y."/>
            <person name="Zhang J."/>
            <person name="Li Y."/>
            <person name="Zhou W."/>
            <person name="Zhang B."/>
            <person name="Hu W."/>
            <person name="Eijk M."/>
            <person name="Tang J."/>
            <person name="Witsenboer H."/>
            <person name="Zhao S."/>
            <person name="Li Z."/>
            <person name="Zhang A."/>
            <person name="Wang D."/>
            <person name="Liang C."/>
        </authorList>
    </citation>
    <scope>NUCLEOTIDE SEQUENCE [LARGE SCALE GENOMIC DNA]</scope>
    <source>
        <strain evidence="1">cv. G1812</strain>
    </source>
</reference>
<protein>
    <submittedName>
        <fullName evidence="1">Uncharacterized protein</fullName>
    </submittedName>
</protein>
<sequence>MHQRVWSRCTPRQHWMHAGSLD</sequence>